<feature type="domain" description="N-acetyltransferase" evidence="2">
    <location>
        <begin position="3"/>
        <end position="130"/>
    </location>
</feature>
<evidence type="ECO:0000313" key="5">
    <source>
        <dbReference type="Proteomes" id="UP000255169"/>
    </source>
</evidence>
<dbReference type="Gene3D" id="3.40.630.30">
    <property type="match status" value="1"/>
</dbReference>
<evidence type="ECO:0000259" key="2">
    <source>
        <dbReference type="PROSITE" id="PS51186"/>
    </source>
</evidence>
<comment type="function">
    <text evidence="1">Controls both the activation and catalytic activity of PanD in a coenzyme A (CoA)-dependent fashion.</text>
</comment>
<dbReference type="NCBIfam" id="NF033213">
    <property type="entry name" value="matur_PanM"/>
    <property type="match status" value="1"/>
</dbReference>
<evidence type="ECO:0000313" key="4">
    <source>
        <dbReference type="EMBL" id="SUQ00998.1"/>
    </source>
</evidence>
<dbReference type="KEGG" id="yrb:UGYR_09095"/>
<proteinExistence type="inferred from homology"/>
<dbReference type="InterPro" id="IPR016181">
    <property type="entry name" value="Acyl_CoA_acyltransferase"/>
</dbReference>
<gene>
    <name evidence="4" type="primary">yhhK</name>
    <name evidence="1" type="synonym">panZ</name>
    <name evidence="3" type="ORF">CSF007_16970</name>
    <name evidence="4" type="ORF">NCTC10476_02326</name>
</gene>
<protein>
    <recommendedName>
        <fullName evidence="1">PanD regulatory factor</fullName>
    </recommendedName>
</protein>
<dbReference type="GO" id="GO:0031638">
    <property type="term" value="P:zymogen activation"/>
    <property type="evidence" value="ECO:0007669"/>
    <property type="project" value="InterPro"/>
</dbReference>
<dbReference type="AlphaFoldDB" id="A0A085U6J5"/>
<dbReference type="SUPFAM" id="SSF55729">
    <property type="entry name" value="Acyl-CoA N-acyltransferases (Nat)"/>
    <property type="match status" value="1"/>
</dbReference>
<name>A0A085U6J5_YERRU</name>
<dbReference type="PROSITE" id="PS51186">
    <property type="entry name" value="GNAT"/>
    <property type="match status" value="1"/>
</dbReference>
<dbReference type="PATRIC" id="fig|29486.44.peg.1978"/>
<keyword evidence="1" id="KW-0566">Pantothenate biosynthesis</keyword>
<feature type="binding site" evidence="1">
    <location>
        <begin position="74"/>
        <end position="81"/>
    </location>
    <ligand>
        <name>CoA</name>
        <dbReference type="ChEBI" id="CHEBI:57287"/>
    </ligand>
</feature>
<dbReference type="InterPro" id="IPR000182">
    <property type="entry name" value="GNAT_dom"/>
</dbReference>
<dbReference type="GO" id="GO:0016747">
    <property type="term" value="F:acyltransferase activity, transferring groups other than amino-acyl groups"/>
    <property type="evidence" value="ECO:0007669"/>
    <property type="project" value="InterPro"/>
</dbReference>
<keyword evidence="3" id="KW-0808">Transferase</keyword>
<dbReference type="Proteomes" id="UP000255169">
    <property type="component" value="Unassembled WGS sequence"/>
</dbReference>
<dbReference type="HAMAP" id="MF_02018">
    <property type="entry name" value="PanZ_PanM"/>
    <property type="match status" value="1"/>
</dbReference>
<organism evidence="3">
    <name type="scientific">Yersinia ruckeri</name>
    <dbReference type="NCBI Taxonomy" id="29486"/>
    <lineage>
        <taxon>Bacteria</taxon>
        <taxon>Pseudomonadati</taxon>
        <taxon>Pseudomonadota</taxon>
        <taxon>Gammaproteobacteria</taxon>
        <taxon>Enterobacterales</taxon>
        <taxon>Yersiniaceae</taxon>
        <taxon>Yersinia</taxon>
    </lineage>
</organism>
<dbReference type="InterPro" id="IPR032900">
    <property type="entry name" value="PanZ"/>
</dbReference>
<dbReference type="EMBL" id="UHJG01000001">
    <property type="protein sequence ID" value="SUQ00998.1"/>
    <property type="molecule type" value="Genomic_DNA"/>
</dbReference>
<evidence type="ECO:0000256" key="1">
    <source>
        <dbReference type="HAMAP-Rule" id="MF_02018"/>
    </source>
</evidence>
<dbReference type="RefSeq" id="WP_038243189.1">
    <property type="nucleotide sequence ID" value="NZ_CABIHT010000021.1"/>
</dbReference>
<reference evidence="3" key="1">
    <citation type="journal article" date="2015" name="Genome Announc.">
        <title>Complete Genome Sequence of Yersinia ruckeri Strain CSF007-82, Etiologic Agent of Red Mouth Disease in Salmonid Fish.</title>
        <authorList>
            <person name="Nelson M.C."/>
            <person name="LaPatra S.E."/>
            <person name="Welch T.J."/>
            <person name="Graf J."/>
        </authorList>
    </citation>
    <scope>NUCLEOTIDE SEQUENCE</scope>
    <source>
        <strain evidence="3">CSF007-82</strain>
    </source>
</reference>
<evidence type="ECO:0000313" key="3">
    <source>
        <dbReference type="EMBL" id="CEK29102.1"/>
    </source>
</evidence>
<keyword evidence="5" id="KW-1185">Reference proteome</keyword>
<sequence>MKLTIERLTDLSHQDLIDLAKIWPNQQASDWQGWIDAGQPLFAARFNERLLGAVKVRVQDEQAELQDLQVRAVTRRRGVGLYLIEEMLHQLPAIQHWQLSYSEVPGVGHSEMDQFMCACGFSSGAQGWQR</sequence>
<dbReference type="GO" id="GO:0015940">
    <property type="term" value="P:pantothenate biosynthetic process"/>
    <property type="evidence" value="ECO:0007669"/>
    <property type="project" value="UniProtKB-UniRule"/>
</dbReference>
<dbReference type="STRING" id="29486.UGYR_09095"/>
<dbReference type="GeneID" id="66880984"/>
<dbReference type="OrthoDB" id="5736859at2"/>
<dbReference type="EMBL" id="LN681231">
    <property type="protein sequence ID" value="CEK29102.1"/>
    <property type="molecule type" value="Genomic_DNA"/>
</dbReference>
<accession>A0A085U6J5</accession>
<comment type="similarity">
    <text evidence="1">Belongs to the PanZ/PanM family.</text>
</comment>
<dbReference type="Pfam" id="PF12568">
    <property type="entry name" value="PanZ"/>
    <property type="match status" value="1"/>
</dbReference>
<reference evidence="4 5" key="2">
    <citation type="submission" date="2018-06" db="EMBL/GenBank/DDBJ databases">
        <authorList>
            <consortium name="Pathogen Informatics"/>
            <person name="Doyle S."/>
        </authorList>
    </citation>
    <scope>NUCLEOTIDE SEQUENCE [LARGE SCALE GENOMIC DNA]</scope>
    <source>
        <strain evidence="4 5">NCTC10476</strain>
    </source>
</reference>
<dbReference type="InterPro" id="IPR040448">
    <property type="entry name" value="PanZ_GNAT"/>
</dbReference>
<dbReference type="eggNOG" id="COG0456">
    <property type="taxonomic scope" value="Bacteria"/>
</dbReference>
<feature type="binding site" evidence="1">
    <location>
        <begin position="68"/>
        <end position="70"/>
    </location>
    <ligand>
        <name>CoA</name>
        <dbReference type="ChEBI" id="CHEBI:57287"/>
    </ligand>
</feature>
<comment type="subunit">
    <text evidence="1">Interacts with PanD in the presence of CoA.</text>
</comment>